<dbReference type="AlphaFoldDB" id="A0A4Y2JF38"/>
<comment type="caution">
    <text evidence="1">The sequence shown here is derived from an EMBL/GenBank/DDBJ whole genome shotgun (WGS) entry which is preliminary data.</text>
</comment>
<proteinExistence type="predicted"/>
<keyword evidence="2" id="KW-1185">Reference proteome</keyword>
<reference evidence="1 2" key="1">
    <citation type="journal article" date="2019" name="Sci. Rep.">
        <title>Orb-weaving spider Araneus ventricosus genome elucidates the spidroin gene catalogue.</title>
        <authorList>
            <person name="Kono N."/>
            <person name="Nakamura H."/>
            <person name="Ohtoshi R."/>
            <person name="Moran D.A.P."/>
            <person name="Shinohara A."/>
            <person name="Yoshida Y."/>
            <person name="Fujiwara M."/>
            <person name="Mori M."/>
            <person name="Tomita M."/>
            <person name="Arakawa K."/>
        </authorList>
    </citation>
    <scope>NUCLEOTIDE SEQUENCE [LARGE SCALE GENOMIC DNA]</scope>
</reference>
<gene>
    <name evidence="1" type="ORF">AVEN_40711_1</name>
</gene>
<dbReference type="EMBL" id="BGPR01003472">
    <property type="protein sequence ID" value="GBM88534.1"/>
    <property type="molecule type" value="Genomic_DNA"/>
</dbReference>
<accession>A0A4Y2JF38</accession>
<sequence>MVRTLTLVDGPVLKSAAICGKVARLSRLMILVSRRWSRCCMIFFRPQRCRRFDVLPDSRYSQYTREMVVRENPNFISTSEMLCPSSRAPTITPRSHLNLDNLPLQKQ</sequence>
<evidence type="ECO:0000313" key="1">
    <source>
        <dbReference type="EMBL" id="GBM88534.1"/>
    </source>
</evidence>
<evidence type="ECO:0000313" key="2">
    <source>
        <dbReference type="Proteomes" id="UP000499080"/>
    </source>
</evidence>
<protein>
    <submittedName>
        <fullName evidence="1">Uncharacterized protein</fullName>
    </submittedName>
</protein>
<name>A0A4Y2JF38_ARAVE</name>
<dbReference type="Proteomes" id="UP000499080">
    <property type="component" value="Unassembled WGS sequence"/>
</dbReference>
<organism evidence="1 2">
    <name type="scientific">Araneus ventricosus</name>
    <name type="common">Orbweaver spider</name>
    <name type="synonym">Epeira ventricosa</name>
    <dbReference type="NCBI Taxonomy" id="182803"/>
    <lineage>
        <taxon>Eukaryota</taxon>
        <taxon>Metazoa</taxon>
        <taxon>Ecdysozoa</taxon>
        <taxon>Arthropoda</taxon>
        <taxon>Chelicerata</taxon>
        <taxon>Arachnida</taxon>
        <taxon>Araneae</taxon>
        <taxon>Araneomorphae</taxon>
        <taxon>Entelegynae</taxon>
        <taxon>Araneoidea</taxon>
        <taxon>Araneidae</taxon>
        <taxon>Araneus</taxon>
    </lineage>
</organism>